<dbReference type="PROSITE" id="PS51138">
    <property type="entry name" value="ENT"/>
    <property type="match status" value="1"/>
</dbReference>
<dbReference type="PaxDb" id="3827-XP_004497308.1"/>
<dbReference type="GeneID" id="101495330"/>
<name>A0A1S2Y280_CICAR</name>
<evidence type="ECO:0000256" key="1">
    <source>
        <dbReference type="ARBA" id="ARBA00004123"/>
    </source>
</evidence>
<evidence type="ECO:0000313" key="6">
    <source>
        <dbReference type="RefSeq" id="XP_004497308.1"/>
    </source>
</evidence>
<dbReference type="GO" id="GO:0050832">
    <property type="term" value="P:defense response to fungus"/>
    <property type="evidence" value="ECO:0007669"/>
    <property type="project" value="InterPro"/>
</dbReference>
<dbReference type="PANTHER" id="PTHR33432:SF27">
    <property type="entry name" value="PROTEIN EMSY-LIKE 3"/>
    <property type="match status" value="1"/>
</dbReference>
<gene>
    <name evidence="6" type="primary">LOC101495330</name>
</gene>
<comment type="subcellular location">
    <subcellularLocation>
        <location evidence="1">Nucleus</location>
    </subcellularLocation>
</comment>
<dbReference type="GO" id="GO:0005634">
    <property type="term" value="C:nucleus"/>
    <property type="evidence" value="ECO:0007669"/>
    <property type="project" value="UniProtKB-SubCell"/>
</dbReference>
<dbReference type="AlphaFoldDB" id="A0A1S2Y280"/>
<reference evidence="5" key="1">
    <citation type="journal article" date="2013" name="Nat. Biotechnol.">
        <title>Draft genome sequence of chickpea (Cicer arietinum) provides a resource for trait improvement.</title>
        <authorList>
            <person name="Varshney R.K."/>
            <person name="Song C."/>
            <person name="Saxena R.K."/>
            <person name="Azam S."/>
            <person name="Yu S."/>
            <person name="Sharpe A.G."/>
            <person name="Cannon S."/>
            <person name="Baek J."/>
            <person name="Rosen B.D."/>
            <person name="Tar'an B."/>
            <person name="Millan T."/>
            <person name="Zhang X."/>
            <person name="Ramsay L.D."/>
            <person name="Iwata A."/>
            <person name="Wang Y."/>
            <person name="Nelson W."/>
            <person name="Farmer A.D."/>
            <person name="Gaur P.M."/>
            <person name="Soderlund C."/>
            <person name="Penmetsa R.V."/>
            <person name="Xu C."/>
            <person name="Bharti A.K."/>
            <person name="He W."/>
            <person name="Winter P."/>
            <person name="Zhao S."/>
            <person name="Hane J.K."/>
            <person name="Carrasquilla-Garcia N."/>
            <person name="Condie J.A."/>
            <person name="Upadhyaya H.D."/>
            <person name="Luo M.C."/>
            <person name="Thudi M."/>
            <person name="Gowda C.L."/>
            <person name="Singh N.P."/>
            <person name="Lichtenzveig J."/>
            <person name="Gali K.K."/>
            <person name="Rubio J."/>
            <person name="Nadarajan N."/>
            <person name="Dolezel J."/>
            <person name="Bansal K.C."/>
            <person name="Xu X."/>
            <person name="Edwards D."/>
            <person name="Zhang G."/>
            <person name="Kahl G."/>
            <person name="Gil J."/>
            <person name="Singh K.B."/>
            <person name="Datta S.K."/>
            <person name="Jackson S.A."/>
            <person name="Wang J."/>
            <person name="Cook D.R."/>
        </authorList>
    </citation>
    <scope>NUCLEOTIDE SEQUENCE [LARGE SCALE GENOMIC DNA]</scope>
    <source>
        <strain evidence="5">cv. CDC Frontier</strain>
    </source>
</reference>
<keyword evidence="2" id="KW-0539">Nucleus</keyword>
<sequence>MDLRLSHSDNEQISSDDDDCGAFELEVRNRIQAFIHTAEKEAYTSVLRAFAYQSQRFNKGKQFLLNALMKELMITNDEYREIIIEVINDTTVRRVSEWRDSVNYQPQDSVNCQRQDSPSPPLSASPEMQNNTSDQSDEPLPSLSPVKSVQPPSVEPAKGEVSLDVLIGKKVCVQCPERDYKFYDADIIDYDPVKGLHKVVYDANQATEYHEWIDLRKVFPEDIEWEHINDICISHRQEQNGK</sequence>
<protein>
    <submittedName>
        <fullName evidence="6">Protein EMSY-LIKE 3-like</fullName>
    </submittedName>
</protein>
<evidence type="ECO:0000313" key="5">
    <source>
        <dbReference type="Proteomes" id="UP000087171"/>
    </source>
</evidence>
<reference evidence="6" key="2">
    <citation type="submission" date="2025-08" db="UniProtKB">
        <authorList>
            <consortium name="RefSeq"/>
        </authorList>
    </citation>
    <scope>IDENTIFICATION</scope>
    <source>
        <tissue evidence="6">Etiolated seedlings</tissue>
    </source>
</reference>
<feature type="region of interest" description="Disordered" evidence="3">
    <location>
        <begin position="106"/>
        <end position="156"/>
    </location>
</feature>
<feature type="compositionally biased region" description="Polar residues" evidence="3">
    <location>
        <begin position="106"/>
        <end position="117"/>
    </location>
</feature>
<keyword evidence="5" id="KW-1185">Reference proteome</keyword>
<dbReference type="OrthoDB" id="1714850at2759"/>
<dbReference type="Gene3D" id="1.10.1240.40">
    <property type="entry name" value="ENT domain"/>
    <property type="match status" value="1"/>
</dbReference>
<dbReference type="RefSeq" id="XP_004497308.1">
    <property type="nucleotide sequence ID" value="XM_004497251.3"/>
</dbReference>
<dbReference type="SUPFAM" id="SSF158639">
    <property type="entry name" value="ENT-like"/>
    <property type="match status" value="1"/>
</dbReference>
<dbReference type="SMART" id="SM01191">
    <property type="entry name" value="ENT"/>
    <property type="match status" value="1"/>
</dbReference>
<dbReference type="PANTHER" id="PTHR33432">
    <property type="entry name" value="PROTEIN EMSY-LIKE 4"/>
    <property type="match status" value="1"/>
</dbReference>
<dbReference type="InterPro" id="IPR036142">
    <property type="entry name" value="ENT_dom-like_sf"/>
</dbReference>
<evidence type="ECO:0000256" key="3">
    <source>
        <dbReference type="SAM" id="MobiDB-lite"/>
    </source>
</evidence>
<dbReference type="STRING" id="3827.A0A1S2Y280"/>
<accession>A0A1S2Y280</accession>
<dbReference type="InterPro" id="IPR033485">
    <property type="entry name" value="EMSY-LIKE_plant"/>
</dbReference>
<dbReference type="eggNOG" id="KOG4675">
    <property type="taxonomic scope" value="Eukaryota"/>
</dbReference>
<evidence type="ECO:0000259" key="4">
    <source>
        <dbReference type="PROSITE" id="PS51138"/>
    </source>
</evidence>
<dbReference type="KEGG" id="cam:101495330"/>
<dbReference type="InterPro" id="IPR005491">
    <property type="entry name" value="ENT_dom"/>
</dbReference>
<proteinExistence type="predicted"/>
<dbReference type="CDD" id="cd20404">
    <property type="entry name" value="Tudor_Agenet_AtEML-like"/>
    <property type="match status" value="1"/>
</dbReference>
<dbReference type="Proteomes" id="UP000087171">
    <property type="component" value="Chromosome Ca4"/>
</dbReference>
<feature type="domain" description="ENT" evidence="4">
    <location>
        <begin position="31"/>
        <end position="121"/>
    </location>
</feature>
<dbReference type="Pfam" id="PF03735">
    <property type="entry name" value="ENT"/>
    <property type="match status" value="1"/>
</dbReference>
<organism evidence="5 6">
    <name type="scientific">Cicer arietinum</name>
    <name type="common">Chickpea</name>
    <name type="synonym">Garbanzo</name>
    <dbReference type="NCBI Taxonomy" id="3827"/>
    <lineage>
        <taxon>Eukaryota</taxon>
        <taxon>Viridiplantae</taxon>
        <taxon>Streptophyta</taxon>
        <taxon>Embryophyta</taxon>
        <taxon>Tracheophyta</taxon>
        <taxon>Spermatophyta</taxon>
        <taxon>Magnoliopsida</taxon>
        <taxon>eudicotyledons</taxon>
        <taxon>Gunneridae</taxon>
        <taxon>Pentapetalae</taxon>
        <taxon>rosids</taxon>
        <taxon>fabids</taxon>
        <taxon>Fabales</taxon>
        <taxon>Fabaceae</taxon>
        <taxon>Papilionoideae</taxon>
        <taxon>50 kb inversion clade</taxon>
        <taxon>NPAAA clade</taxon>
        <taxon>Hologalegina</taxon>
        <taxon>IRL clade</taxon>
        <taxon>Cicereae</taxon>
        <taxon>Cicer</taxon>
    </lineage>
</organism>
<evidence type="ECO:0000256" key="2">
    <source>
        <dbReference type="ARBA" id="ARBA00023242"/>
    </source>
</evidence>